<evidence type="ECO:0000259" key="1">
    <source>
        <dbReference type="Pfam" id="PF01863"/>
    </source>
</evidence>
<dbReference type="InterPro" id="IPR002725">
    <property type="entry name" value="YgjP-like_metallopeptidase"/>
</dbReference>
<dbReference type="RefSeq" id="WP_308731439.1">
    <property type="nucleotide sequence ID" value="NZ_JAJEQN010000009.1"/>
</dbReference>
<organism evidence="2 3">
    <name type="scientific">Anthropogastromicrobium aceti</name>
    <dbReference type="NCBI Taxonomy" id="2981768"/>
    <lineage>
        <taxon>Bacteria</taxon>
        <taxon>Bacillati</taxon>
        <taxon>Bacillota</taxon>
        <taxon>Clostridia</taxon>
        <taxon>Lachnospirales</taxon>
        <taxon>Lachnospiraceae</taxon>
        <taxon>Anthropogastromicrobium</taxon>
    </lineage>
</organism>
<gene>
    <name evidence="2" type="ORF">LKD48_05390</name>
</gene>
<name>A0AAE3JBR8_9FIRM</name>
<reference evidence="2 3" key="1">
    <citation type="submission" date="2021-10" db="EMBL/GenBank/DDBJ databases">
        <title>Anaerobic single-cell dispensing facilitates the cultivation of human gut bacteria.</title>
        <authorList>
            <person name="Afrizal A."/>
        </authorList>
    </citation>
    <scope>NUCLEOTIDE SEQUENCE [LARGE SCALE GENOMIC DNA]</scope>
    <source>
        <strain evidence="2 3">CLA-AA-H224</strain>
    </source>
</reference>
<sequence>MNVKIIRSNRKTLAIQINPDLSVTVRAPMYAPQSDIERILREKEGWIQKHIEKIREQEAKRKETQGEFVESEYLTNEEIKKLADKALQHIPKRVSYFAKHIGVTYGKLT</sequence>
<evidence type="ECO:0000313" key="3">
    <source>
        <dbReference type="Proteomes" id="UP001198200"/>
    </source>
</evidence>
<feature type="domain" description="YgjP-like metallopeptidase" evidence="1">
    <location>
        <begin position="11"/>
        <end position="69"/>
    </location>
</feature>
<keyword evidence="3" id="KW-1185">Reference proteome</keyword>
<comment type="caution">
    <text evidence="2">The sequence shown here is derived from an EMBL/GenBank/DDBJ whole genome shotgun (WGS) entry which is preliminary data.</text>
</comment>
<dbReference type="AlphaFoldDB" id="A0AAE3JBR8"/>
<evidence type="ECO:0000313" key="2">
    <source>
        <dbReference type="EMBL" id="MCC2221081.1"/>
    </source>
</evidence>
<accession>A0AAE3JBR8</accession>
<proteinExistence type="predicted"/>
<dbReference type="Proteomes" id="UP001198200">
    <property type="component" value="Unassembled WGS sequence"/>
</dbReference>
<dbReference type="EMBL" id="JAJEQN010000009">
    <property type="protein sequence ID" value="MCC2221081.1"/>
    <property type="molecule type" value="Genomic_DNA"/>
</dbReference>
<protein>
    <submittedName>
        <fullName evidence="2">M48 family metallopeptidase</fullName>
    </submittedName>
</protein>
<dbReference type="Pfam" id="PF01863">
    <property type="entry name" value="YgjP-like"/>
    <property type="match status" value="1"/>
</dbReference>